<organism evidence="8 9">
    <name type="scientific">Cicer arietinum</name>
    <name type="common">Chickpea</name>
    <name type="synonym">Garbanzo</name>
    <dbReference type="NCBI Taxonomy" id="3827"/>
    <lineage>
        <taxon>Eukaryota</taxon>
        <taxon>Viridiplantae</taxon>
        <taxon>Streptophyta</taxon>
        <taxon>Embryophyta</taxon>
        <taxon>Tracheophyta</taxon>
        <taxon>Spermatophyta</taxon>
        <taxon>Magnoliopsida</taxon>
        <taxon>eudicotyledons</taxon>
        <taxon>Gunneridae</taxon>
        <taxon>Pentapetalae</taxon>
        <taxon>rosids</taxon>
        <taxon>fabids</taxon>
        <taxon>Fabales</taxon>
        <taxon>Fabaceae</taxon>
        <taxon>Papilionoideae</taxon>
        <taxon>50 kb inversion clade</taxon>
        <taxon>NPAAA clade</taxon>
        <taxon>Hologalegina</taxon>
        <taxon>IRL clade</taxon>
        <taxon>Cicereae</taxon>
        <taxon>Cicer</taxon>
    </lineage>
</organism>
<evidence type="ECO:0000313" key="9">
    <source>
        <dbReference type="RefSeq" id="XP_004490185.2"/>
    </source>
</evidence>
<keyword evidence="5" id="KW-1133">Transmembrane helix</keyword>
<evidence type="ECO:0000256" key="2">
    <source>
        <dbReference type="ARBA" id="ARBA00022771"/>
    </source>
</evidence>
<gene>
    <name evidence="9" type="primary">LOC101511826</name>
</gene>
<feature type="signal peptide" evidence="6">
    <location>
        <begin position="1"/>
        <end position="20"/>
    </location>
</feature>
<proteinExistence type="predicted"/>
<dbReference type="Pfam" id="PF06839">
    <property type="entry name" value="Zn_ribbon_GRF"/>
    <property type="match status" value="1"/>
</dbReference>
<dbReference type="PROSITE" id="PS51999">
    <property type="entry name" value="ZF_GRF"/>
    <property type="match status" value="1"/>
</dbReference>
<keyword evidence="2 4" id="KW-0863">Zinc-finger</keyword>
<dbReference type="eggNOG" id="ENOG502SW2A">
    <property type="taxonomic scope" value="Eukaryota"/>
</dbReference>
<evidence type="ECO:0000259" key="7">
    <source>
        <dbReference type="PROSITE" id="PS51999"/>
    </source>
</evidence>
<feature type="chain" id="PRO_5018681336" evidence="6">
    <location>
        <begin position="21"/>
        <end position="154"/>
    </location>
</feature>
<reference evidence="9" key="2">
    <citation type="submission" date="2025-08" db="UniProtKB">
        <authorList>
            <consortium name="RefSeq"/>
        </authorList>
    </citation>
    <scope>IDENTIFICATION</scope>
    <source>
        <tissue evidence="9">Etiolated seedlings</tissue>
    </source>
</reference>
<evidence type="ECO:0000256" key="5">
    <source>
        <dbReference type="SAM" id="Phobius"/>
    </source>
</evidence>
<keyword evidence="1" id="KW-0479">Metal-binding</keyword>
<dbReference type="InterPro" id="IPR010666">
    <property type="entry name" value="Znf_GRF"/>
</dbReference>
<feature type="domain" description="GRF-type" evidence="7">
    <location>
        <begin position="49"/>
        <end position="93"/>
    </location>
</feature>
<keyword evidence="3" id="KW-0862">Zinc</keyword>
<evidence type="ECO:0000256" key="3">
    <source>
        <dbReference type="ARBA" id="ARBA00022833"/>
    </source>
</evidence>
<keyword evidence="5" id="KW-0472">Membrane</keyword>
<evidence type="ECO:0000256" key="6">
    <source>
        <dbReference type="SAM" id="SignalP"/>
    </source>
</evidence>
<dbReference type="AlphaFoldDB" id="A0A1S2XLR0"/>
<evidence type="ECO:0000256" key="4">
    <source>
        <dbReference type="PROSITE-ProRule" id="PRU01343"/>
    </source>
</evidence>
<dbReference type="RefSeq" id="XP_004490185.2">
    <property type="nucleotide sequence ID" value="XM_004490128.2"/>
</dbReference>
<sequence>MCSCLCFVSSSFVFRCFVSCSLFFWERMSCHSYLVTSDNSHLRIRRRECLCGLESPLCTSWTAENPGRRFHGCGFYKLQGKKSCNFFDWFDEPMTERAKEVIMSLMKRIDEFKKKDNVTKNCDDEMKLKLKRMKGFLTLSWLLIIVLLVIVMLK</sequence>
<protein>
    <submittedName>
        <fullName evidence="9">Uncharacterized protein At4g04775-like</fullName>
    </submittedName>
</protein>
<keyword evidence="6" id="KW-0732">Signal</keyword>
<feature type="transmembrane region" description="Helical" evidence="5">
    <location>
        <begin position="136"/>
        <end position="153"/>
    </location>
</feature>
<dbReference type="OrthoDB" id="1675519at2759"/>
<dbReference type="GO" id="GO:0008270">
    <property type="term" value="F:zinc ion binding"/>
    <property type="evidence" value="ECO:0007669"/>
    <property type="project" value="UniProtKB-KW"/>
</dbReference>
<dbReference type="PaxDb" id="3827-XP_004490185.1"/>
<dbReference type="Proteomes" id="UP000087171">
    <property type="component" value="Chromosome Ca2"/>
</dbReference>
<keyword evidence="8" id="KW-1185">Reference proteome</keyword>
<dbReference type="PANTHER" id="PTHR33248">
    <property type="entry name" value="ZINC ION-BINDING PROTEIN"/>
    <property type="match status" value="1"/>
</dbReference>
<accession>A0A1S2XLR0</accession>
<evidence type="ECO:0000313" key="8">
    <source>
        <dbReference type="Proteomes" id="UP000087171"/>
    </source>
</evidence>
<reference evidence="8" key="1">
    <citation type="journal article" date="2013" name="Nat. Biotechnol.">
        <title>Draft genome sequence of chickpea (Cicer arietinum) provides a resource for trait improvement.</title>
        <authorList>
            <person name="Varshney R.K."/>
            <person name="Song C."/>
            <person name="Saxena R.K."/>
            <person name="Azam S."/>
            <person name="Yu S."/>
            <person name="Sharpe A.G."/>
            <person name="Cannon S."/>
            <person name="Baek J."/>
            <person name="Rosen B.D."/>
            <person name="Tar'an B."/>
            <person name="Millan T."/>
            <person name="Zhang X."/>
            <person name="Ramsay L.D."/>
            <person name="Iwata A."/>
            <person name="Wang Y."/>
            <person name="Nelson W."/>
            <person name="Farmer A.D."/>
            <person name="Gaur P.M."/>
            <person name="Soderlund C."/>
            <person name="Penmetsa R.V."/>
            <person name="Xu C."/>
            <person name="Bharti A.K."/>
            <person name="He W."/>
            <person name="Winter P."/>
            <person name="Zhao S."/>
            <person name="Hane J.K."/>
            <person name="Carrasquilla-Garcia N."/>
            <person name="Condie J.A."/>
            <person name="Upadhyaya H.D."/>
            <person name="Luo M.C."/>
            <person name="Thudi M."/>
            <person name="Gowda C.L."/>
            <person name="Singh N.P."/>
            <person name="Lichtenzveig J."/>
            <person name="Gali K.K."/>
            <person name="Rubio J."/>
            <person name="Nadarajan N."/>
            <person name="Dolezel J."/>
            <person name="Bansal K.C."/>
            <person name="Xu X."/>
            <person name="Edwards D."/>
            <person name="Zhang G."/>
            <person name="Kahl G."/>
            <person name="Gil J."/>
            <person name="Singh K.B."/>
            <person name="Datta S.K."/>
            <person name="Jackson S.A."/>
            <person name="Wang J."/>
            <person name="Cook D.R."/>
        </authorList>
    </citation>
    <scope>NUCLEOTIDE SEQUENCE [LARGE SCALE GENOMIC DNA]</scope>
    <source>
        <strain evidence="8">cv. CDC Frontier</strain>
    </source>
</reference>
<evidence type="ECO:0000256" key="1">
    <source>
        <dbReference type="ARBA" id="ARBA00022723"/>
    </source>
</evidence>
<name>A0A1S2XLR0_CICAR</name>
<keyword evidence="5" id="KW-0812">Transmembrane</keyword>